<dbReference type="Pfam" id="PF13517">
    <property type="entry name" value="FG-GAP_3"/>
    <property type="match status" value="2"/>
</dbReference>
<dbReference type="PANTHER" id="PTHR16026:SF0">
    <property type="entry name" value="CARTILAGE ACIDIC PROTEIN 1"/>
    <property type="match status" value="1"/>
</dbReference>
<dbReference type="RefSeq" id="WP_338293650.1">
    <property type="nucleotide sequence ID" value="NZ_AP027272.1"/>
</dbReference>
<keyword evidence="2" id="KW-0677">Repeat</keyword>
<accession>A0AA48HIM7</accession>
<dbReference type="PANTHER" id="PTHR16026">
    <property type="entry name" value="CARTILAGE ACIDIC PROTEIN 1"/>
    <property type="match status" value="1"/>
</dbReference>
<dbReference type="AlphaFoldDB" id="A0AA48HIM7"/>
<keyword evidence="1" id="KW-0732">Signal</keyword>
<reference evidence="5" key="1">
    <citation type="submission" date="2023-01" db="EMBL/GenBank/DDBJ databases">
        <title>Complete genome sequence of Planctobacterium marinum strain Dej080120_11.</title>
        <authorList>
            <person name="Ueki S."/>
            <person name="Maruyama F."/>
        </authorList>
    </citation>
    <scope>NUCLEOTIDE SEQUENCE</scope>
    <source>
        <strain evidence="5">Dej080120_11</strain>
    </source>
</reference>
<evidence type="ECO:0000256" key="1">
    <source>
        <dbReference type="ARBA" id="ARBA00022729"/>
    </source>
</evidence>
<dbReference type="Proteomes" id="UP001333710">
    <property type="component" value="Chromosome"/>
</dbReference>
<name>A0AA48HIM7_9ALTE</name>
<evidence type="ECO:0000259" key="4">
    <source>
        <dbReference type="Pfam" id="PF07593"/>
    </source>
</evidence>
<evidence type="ECO:0000313" key="6">
    <source>
        <dbReference type="Proteomes" id="UP001333710"/>
    </source>
</evidence>
<feature type="domain" description="ASPIC/UnbV" evidence="4">
    <location>
        <begin position="985"/>
        <end position="1051"/>
    </location>
</feature>
<dbReference type="KEGG" id="pmaw:MACH26_31190"/>
<dbReference type="SMART" id="SM00191">
    <property type="entry name" value="Int_alpha"/>
    <property type="match status" value="2"/>
</dbReference>
<dbReference type="InterPro" id="IPR013519">
    <property type="entry name" value="Int_alpha_beta-p"/>
</dbReference>
<organism evidence="5 6">
    <name type="scientific">Planctobacterium marinum</name>
    <dbReference type="NCBI Taxonomy" id="1631968"/>
    <lineage>
        <taxon>Bacteria</taxon>
        <taxon>Pseudomonadati</taxon>
        <taxon>Pseudomonadota</taxon>
        <taxon>Gammaproteobacteria</taxon>
        <taxon>Alteromonadales</taxon>
        <taxon>Alteromonadaceae</taxon>
        <taxon>Planctobacterium</taxon>
    </lineage>
</organism>
<keyword evidence="6" id="KW-1185">Reference proteome</keyword>
<protein>
    <recommendedName>
        <fullName evidence="4">ASPIC/UnbV domain-containing protein</fullName>
    </recommendedName>
</protein>
<evidence type="ECO:0000256" key="3">
    <source>
        <dbReference type="ARBA" id="ARBA00023180"/>
    </source>
</evidence>
<keyword evidence="3" id="KW-0325">Glycoprotein</keyword>
<sequence>MNSIFFHNRFKTPSDFKLQAICTFVLVLFLSKVSAQESEVHLEQIIGHIEALENVRDPKCYATASRLEDFIYGTPLEHRARFRKNLLQKQWISHFWEHASRIAAMSGESELNEKHIVAAVKPVIRWQQEESGHWLVTLGSGNQLKIHKDDKRQYSTIAYSLRSLLAVQQDLLLSAQEQQLMPLSISATDKLAEALDFFLLSVLQVADREARTKNLREVDENLLVSAWSAISQLNSTVSKKYEDASVKRDIISPVLFNKMVEQKLRSYSQYNELNNQIFVRNLQVFFARHRWPESSIEAKQFRQLFTETVISFASDLYRGAQELALEHGRNVILEEDVFNYAQYVLPHRINEYEDAIFFPALPAKDRVTIEAYDMDAFRDSGIHWQYMQFALNDALFPIYLEPDPFAAELLVENIAQYGVLVLRVMGDIGRSEESERIKVSFFRDAVNAVNYFARENNKAEKHKGSDVSLRLISAPSAEAVEKSKIGTNGTLFTEVSSSVGINFMHRSSDWLSRLLRSYLTDGKGRGTIVIPPAFGGSGIAAGDINNDGYDDVLLLSGLGNRLYLNDGKGKFKDITESAGLNWVREPDNLPGEPRQPIIADLDNDGWQDIVITYVDDLHRVYRNKGDNTFEDVSEGTGLGGVGLVGGPATVFDFDGDGLLDIYITYFGNYLKGVLPTLRRRNINGLPNKLFRNLGKLKFQDVTQDSGVDNSGWGQAVTHTDFNSDGLQDLVVGNDFGVNAYYKNLGNGKFIDVADELGTNKPSYTMGIALGDLNQDLISDIYISNIVTMNKDEKYVLPSADTEMKFNPNKLARMRVIEANDLFLSRNTGDLRFELSDRVGRGYSSTGWSWDADFFDFDNDGDDDLYVLNGMNDYLVYSQENPYYQDPIKNREIEVLFPKSDKEKNVLFVNDDGMLNNASAGSGLDFSSNGRSAIYLDIDNDGDLDIITNDYHEKSRVLLNHSEADNNNWLKLSLSGDPTRGINLDAIGAKVIVETADGLKRTRELSGTIGYMSVHSKQMHFGLGAHKSAKVTIIWPNGERGSLGSIDANQVHRFAYDFDSVTQVTN</sequence>
<dbReference type="Pfam" id="PF07593">
    <property type="entry name" value="UnbV_ASPIC"/>
    <property type="match status" value="1"/>
</dbReference>
<dbReference type="EMBL" id="AP027272">
    <property type="protein sequence ID" value="BDX07598.1"/>
    <property type="molecule type" value="Genomic_DNA"/>
</dbReference>
<proteinExistence type="predicted"/>
<dbReference type="SUPFAM" id="SSF69318">
    <property type="entry name" value="Integrin alpha N-terminal domain"/>
    <property type="match status" value="1"/>
</dbReference>
<evidence type="ECO:0000313" key="5">
    <source>
        <dbReference type="EMBL" id="BDX07598.1"/>
    </source>
</evidence>
<dbReference type="InterPro" id="IPR011519">
    <property type="entry name" value="UnbV_ASPIC"/>
</dbReference>
<dbReference type="Gene3D" id="2.130.10.130">
    <property type="entry name" value="Integrin alpha, N-terminal"/>
    <property type="match status" value="2"/>
</dbReference>
<dbReference type="InterPro" id="IPR027039">
    <property type="entry name" value="Crtac1"/>
</dbReference>
<evidence type="ECO:0000256" key="2">
    <source>
        <dbReference type="ARBA" id="ARBA00022737"/>
    </source>
</evidence>
<dbReference type="InterPro" id="IPR013517">
    <property type="entry name" value="FG-GAP"/>
</dbReference>
<gene>
    <name evidence="5" type="ORF">MACH26_31190</name>
</gene>
<dbReference type="InterPro" id="IPR028994">
    <property type="entry name" value="Integrin_alpha_N"/>
</dbReference>